<dbReference type="PANTHER" id="PTHR38899:SF1">
    <property type="entry name" value="PROTEIN KINASE"/>
    <property type="match status" value="1"/>
</dbReference>
<proteinExistence type="predicted"/>
<feature type="compositionally biased region" description="Basic and acidic residues" evidence="1">
    <location>
        <begin position="14"/>
        <end position="29"/>
    </location>
</feature>
<accession>A0A7J6MJS9</accession>
<feature type="region of interest" description="Disordered" evidence="1">
    <location>
        <begin position="1"/>
        <end position="68"/>
    </location>
</feature>
<keyword evidence="3" id="KW-1185">Reference proteome</keyword>
<dbReference type="AlphaFoldDB" id="A0A7J6MJS9"/>
<feature type="region of interest" description="Disordered" evidence="1">
    <location>
        <begin position="329"/>
        <end position="350"/>
    </location>
</feature>
<organism evidence="2 3">
    <name type="scientific">Perkinsus chesapeaki</name>
    <name type="common">Clam parasite</name>
    <name type="synonym">Perkinsus andrewsi</name>
    <dbReference type="NCBI Taxonomy" id="330153"/>
    <lineage>
        <taxon>Eukaryota</taxon>
        <taxon>Sar</taxon>
        <taxon>Alveolata</taxon>
        <taxon>Perkinsozoa</taxon>
        <taxon>Perkinsea</taxon>
        <taxon>Perkinsida</taxon>
        <taxon>Perkinsidae</taxon>
        <taxon>Perkinsus</taxon>
    </lineage>
</organism>
<dbReference type="Proteomes" id="UP000591131">
    <property type="component" value="Unassembled WGS sequence"/>
</dbReference>
<feature type="region of interest" description="Disordered" evidence="1">
    <location>
        <begin position="362"/>
        <end position="382"/>
    </location>
</feature>
<sequence length="418" mass="45842">MPYNPPYGNLSRPSQHESNLREPPYRRLVGEGASSYDRQATPEPSRSPQLPSVTQQQQGTPEKKVRGGPNRSIIVFDWDDTILPTSWLERQRLLQIGNLRMRPAQARLLSTLCDVVMTTINIAASYGQLMIITNAAPGWVEASCQQFMPSLLPFVRSVPIHARPFNALMTTWKVDAFNRECCTPAVGGVVSLGDGPIERQACLRLIEHNKRVKSVKFRECPNIIQLINEHELLHLRLRDLLSHDADLDLRLVCSNSCSQTSSSRPPCTIVHMSKLDTTTMAATTTAQAVTLPRIPQATIGKPPPSPASRPLTEKNCPGAECSCQARRLQQRGSSYDGRLPSPTRMDRMGGSNPAAYGARAYTITSGGGRGSPAVQRRYSSHDSRDIRNYDDAGGYGLVPMTSAAGGWNGVIAQTSRGK</sequence>
<reference evidence="2 3" key="1">
    <citation type="submission" date="2020-04" db="EMBL/GenBank/DDBJ databases">
        <title>Perkinsus chesapeaki whole genome sequence.</title>
        <authorList>
            <person name="Bogema D.R."/>
        </authorList>
    </citation>
    <scope>NUCLEOTIDE SEQUENCE [LARGE SCALE GENOMIC DNA]</scope>
    <source>
        <strain evidence="2">ATCC PRA-425</strain>
    </source>
</reference>
<protein>
    <submittedName>
        <fullName evidence="2">Uncharacterized protein</fullName>
    </submittedName>
</protein>
<evidence type="ECO:0000313" key="2">
    <source>
        <dbReference type="EMBL" id="KAF4671745.1"/>
    </source>
</evidence>
<gene>
    <name evidence="2" type="ORF">FOL47_001243</name>
</gene>
<dbReference type="EMBL" id="JAAPAO010000129">
    <property type="protein sequence ID" value="KAF4671745.1"/>
    <property type="molecule type" value="Genomic_DNA"/>
</dbReference>
<name>A0A7J6MJS9_PERCH</name>
<comment type="caution">
    <text evidence="2">The sequence shown here is derived from an EMBL/GenBank/DDBJ whole genome shotgun (WGS) entry which is preliminary data.</text>
</comment>
<evidence type="ECO:0000256" key="1">
    <source>
        <dbReference type="SAM" id="MobiDB-lite"/>
    </source>
</evidence>
<dbReference type="OrthoDB" id="166018at2759"/>
<dbReference type="PANTHER" id="PTHR38899">
    <property type="entry name" value="DOMAIN OOKINETE PROTEIN, PUTATIVE-RELATED"/>
    <property type="match status" value="1"/>
</dbReference>
<feature type="compositionally biased region" description="Polar residues" evidence="1">
    <location>
        <begin position="36"/>
        <end position="60"/>
    </location>
</feature>
<evidence type="ECO:0000313" key="3">
    <source>
        <dbReference type="Proteomes" id="UP000591131"/>
    </source>
</evidence>